<dbReference type="GO" id="GO:0005829">
    <property type="term" value="C:cytosol"/>
    <property type="evidence" value="ECO:0007669"/>
    <property type="project" value="TreeGrafter"/>
</dbReference>
<protein>
    <recommendedName>
        <fullName evidence="10">1,4-alpha-glucan branching enzyme GlgB</fullName>
        <ecNumber evidence="10">2.4.1.18</ecNumber>
    </recommendedName>
    <alternativeName>
        <fullName evidence="10">1,4-alpha-D-glucan:1,4-alpha-D-glucan 6-glucosyl-transferase</fullName>
    </alternativeName>
    <alternativeName>
        <fullName evidence="10">Alpha-(1-&gt;4)-glucan branching enzyme</fullName>
    </alternativeName>
    <alternativeName>
        <fullName evidence="10">Glycogen branching enzyme</fullName>
        <shortName evidence="10">BE</shortName>
    </alternativeName>
</protein>
<dbReference type="SMART" id="SM00642">
    <property type="entry name" value="Aamy"/>
    <property type="match status" value="1"/>
</dbReference>
<evidence type="ECO:0000256" key="3">
    <source>
        <dbReference type="ARBA" id="ARBA00004964"/>
    </source>
</evidence>
<comment type="catalytic activity">
    <reaction evidence="1 10">
        <text>Transfers a segment of a (1-&gt;4)-alpha-D-glucan chain to a primary hydroxy group in a similar glucan chain.</text>
        <dbReference type="EC" id="2.4.1.18"/>
    </reaction>
</comment>
<dbReference type="GO" id="GO:0043169">
    <property type="term" value="F:cation binding"/>
    <property type="evidence" value="ECO:0007669"/>
    <property type="project" value="InterPro"/>
</dbReference>
<dbReference type="GO" id="GO:0005978">
    <property type="term" value="P:glycogen biosynthetic process"/>
    <property type="evidence" value="ECO:0007669"/>
    <property type="project" value="UniProtKB-UniRule"/>
</dbReference>
<evidence type="ECO:0000256" key="5">
    <source>
        <dbReference type="ARBA" id="ARBA00022600"/>
    </source>
</evidence>
<dbReference type="FunFam" id="2.60.40.1180:FF:000002">
    <property type="entry name" value="1,4-alpha-glucan branching enzyme GlgB"/>
    <property type="match status" value="1"/>
</dbReference>
<dbReference type="InterPro" id="IPR037439">
    <property type="entry name" value="Branching_enzy"/>
</dbReference>
<evidence type="ECO:0000313" key="14">
    <source>
        <dbReference type="Proteomes" id="UP000077875"/>
    </source>
</evidence>
<dbReference type="EMBL" id="CP015243">
    <property type="protein sequence ID" value="ANF59045.1"/>
    <property type="molecule type" value="Genomic_DNA"/>
</dbReference>
<dbReference type="FunFam" id="2.60.40.10:FF:000169">
    <property type="entry name" value="1,4-alpha-glucan branching enzyme GlgB"/>
    <property type="match status" value="1"/>
</dbReference>
<dbReference type="NCBIfam" id="NF008967">
    <property type="entry name" value="PRK12313.1"/>
    <property type="match status" value="1"/>
</dbReference>
<keyword evidence="6 10" id="KW-0328">Glycosyltransferase</keyword>
<dbReference type="InterPro" id="IPR014756">
    <property type="entry name" value="Ig_E-set"/>
</dbReference>
<dbReference type="PIRSF" id="PIRSF000463">
    <property type="entry name" value="GlgB"/>
    <property type="match status" value="1"/>
</dbReference>
<dbReference type="SUPFAM" id="SSF51445">
    <property type="entry name" value="(Trans)glycosidases"/>
    <property type="match status" value="1"/>
</dbReference>
<keyword evidence="8 10" id="KW-0320">Glycogen biosynthesis</keyword>
<evidence type="ECO:0000256" key="2">
    <source>
        <dbReference type="ARBA" id="ARBA00002953"/>
    </source>
</evidence>
<dbReference type="Proteomes" id="UP000077875">
    <property type="component" value="Chromosome"/>
</dbReference>
<dbReference type="Pfam" id="PF02922">
    <property type="entry name" value="CBM_48"/>
    <property type="match status" value="1"/>
</dbReference>
<dbReference type="InterPro" id="IPR006047">
    <property type="entry name" value="GH13_cat_dom"/>
</dbReference>
<dbReference type="GO" id="GO:0004553">
    <property type="term" value="F:hydrolase activity, hydrolyzing O-glycosyl compounds"/>
    <property type="evidence" value="ECO:0007669"/>
    <property type="project" value="InterPro"/>
</dbReference>
<keyword evidence="5 10" id="KW-0321">Glycogen metabolism</keyword>
<keyword evidence="9 10" id="KW-0119">Carbohydrate metabolism</keyword>
<dbReference type="PANTHER" id="PTHR43651">
    <property type="entry name" value="1,4-ALPHA-GLUCAN-BRANCHING ENZYME"/>
    <property type="match status" value="1"/>
</dbReference>
<dbReference type="Pfam" id="PF22019">
    <property type="entry name" value="GlgB_N"/>
    <property type="match status" value="1"/>
</dbReference>
<accession>A0A172YJ10</accession>
<dbReference type="HAMAP" id="MF_00685">
    <property type="entry name" value="GlgB"/>
    <property type="match status" value="1"/>
</dbReference>
<evidence type="ECO:0000256" key="4">
    <source>
        <dbReference type="ARBA" id="ARBA00009000"/>
    </source>
</evidence>
<evidence type="ECO:0000256" key="8">
    <source>
        <dbReference type="ARBA" id="ARBA00023056"/>
    </source>
</evidence>
<feature type="active site" description="Proton donor" evidence="10 11">
    <location>
        <position position="474"/>
    </location>
</feature>
<dbReference type="GO" id="GO:0003844">
    <property type="term" value="F:1,4-alpha-glucan branching enzyme activity"/>
    <property type="evidence" value="ECO:0007669"/>
    <property type="project" value="UniProtKB-UniRule"/>
</dbReference>
<organism evidence="13 14">
    <name type="scientific">Halotalea alkalilenta</name>
    <dbReference type="NCBI Taxonomy" id="376489"/>
    <lineage>
        <taxon>Bacteria</taxon>
        <taxon>Pseudomonadati</taxon>
        <taxon>Pseudomonadota</taxon>
        <taxon>Gammaproteobacteria</taxon>
        <taxon>Oceanospirillales</taxon>
        <taxon>Halomonadaceae</taxon>
        <taxon>Halotalea</taxon>
    </lineage>
</organism>
<dbReference type="NCBIfam" id="NF003811">
    <property type="entry name" value="PRK05402.1"/>
    <property type="match status" value="1"/>
</dbReference>
<dbReference type="CDD" id="cd02855">
    <property type="entry name" value="E_set_GBE_prok_N"/>
    <property type="match status" value="1"/>
</dbReference>
<dbReference type="KEGG" id="haa:A5892_17550"/>
<sequence length="746" mass="83861">MDEVMAIDARMGLDAGQRQALVEGRHGGAFELLGRFPMRDGAWVRALLPGAQRVEVVDQAGECVGELTDPLGDGLFCGRIESQVLDQQPDRHYRLRVAWPGDIVHESEDPYDFGPLLGELDLHLINEGRHHRLADALGAKPIHFDGVQGTRFAVWAPNAKRVAVIGDFNSWDRRRHTMRSRGNSGVWELFVPRLGAGERYKYAIIGADGEALFDKADPVARQTECPPATASVVADPRPLVWHDQDWMQRRRSFRPHASPISIYELHVGSWRRDADGQSYGWDRLARELIPYVADLGFTHIELLPVGEHPFAGSWGYQPLGLFAPTARFGPPAAFAAFVDACHRAGMGVIVDWVPAHFPSDAHGLARFDGTALYEHADPREGFHRDWNTLIYNFGRNEVAGFLISSALEWIEHFHIDGLRVDAVASMLYRDYSRLEGEWLPNVYGGRENLEAVNFLRHLNQVIGEEYPGVMMIAEESTAWPGVSAPVATGGLGFTFKWNMGWMHDSLTYMSHDPVHRRYHHNELTFSSVYAFSEHYVLPLSHDEVVHGKGSLLAKMAGLDDWQRRATLRAYYAFMWAHPGKKLMFMGGELGQWREWDHDRELDWYLLDDPAHDGIQRALADLNRLYLEEPALHLRDSDPRGFAWVVGDDSENSVFAFLRFADAGSAPVLVVSNFTPIVRRGYRLGVPSSGRWVERFNSDSRFYGGSNAGNDSGVYADDTPSHGFSASLELTLPPLATLYLRQGDWVV</sequence>
<comment type="similarity">
    <text evidence="4 10">Belongs to the glycosyl hydrolase 13 family. GlgB subfamily.</text>
</comment>
<keyword evidence="7 10" id="KW-0808">Transferase</keyword>
<proteinExistence type="inferred from homology"/>
<dbReference type="EC" id="2.4.1.18" evidence="10"/>
<dbReference type="RefSeq" id="WP_064123894.1">
    <property type="nucleotide sequence ID" value="NZ_CP015243.1"/>
</dbReference>
<feature type="active site" description="Nucleophile" evidence="10 11">
    <location>
        <position position="421"/>
    </location>
</feature>
<dbReference type="STRING" id="376489.A5892_17550"/>
<dbReference type="Pfam" id="PF02806">
    <property type="entry name" value="Alpha-amylase_C"/>
    <property type="match status" value="1"/>
</dbReference>
<dbReference type="InterPro" id="IPR017853">
    <property type="entry name" value="GH"/>
</dbReference>
<name>A0A172YJ10_9GAMM</name>
<evidence type="ECO:0000313" key="13">
    <source>
        <dbReference type="EMBL" id="ANF59045.1"/>
    </source>
</evidence>
<evidence type="ECO:0000256" key="10">
    <source>
        <dbReference type="HAMAP-Rule" id="MF_00685"/>
    </source>
</evidence>
<evidence type="ECO:0000256" key="11">
    <source>
        <dbReference type="PIRSR" id="PIRSR000463-1"/>
    </source>
</evidence>
<dbReference type="AlphaFoldDB" id="A0A172YJ10"/>
<reference evidence="13 14" key="1">
    <citation type="submission" date="2016-04" db="EMBL/GenBank/DDBJ databases">
        <title>Complete Genome Sequence of Halotalea alkalilenta IHB B 13600.</title>
        <authorList>
            <person name="Swarnkar M.K."/>
            <person name="Sharma A."/>
            <person name="Kaushal K."/>
            <person name="Soni R."/>
            <person name="Rana S."/>
            <person name="Singh A.K."/>
            <person name="Gulati A."/>
        </authorList>
    </citation>
    <scope>NUCLEOTIDE SEQUENCE [LARGE SCALE GENOMIC DNA]</scope>
    <source>
        <strain evidence="13 14">IHB B 13600</strain>
    </source>
</reference>
<dbReference type="Gene3D" id="3.20.20.80">
    <property type="entry name" value="Glycosidases"/>
    <property type="match status" value="1"/>
</dbReference>
<dbReference type="UniPathway" id="UPA00164"/>
<dbReference type="InterPro" id="IPR006048">
    <property type="entry name" value="A-amylase/branching_C"/>
</dbReference>
<dbReference type="SUPFAM" id="SSF51011">
    <property type="entry name" value="Glycosyl hydrolase domain"/>
    <property type="match status" value="1"/>
</dbReference>
<dbReference type="InterPro" id="IPR013783">
    <property type="entry name" value="Ig-like_fold"/>
</dbReference>
<dbReference type="InterPro" id="IPR013780">
    <property type="entry name" value="Glyco_hydro_b"/>
</dbReference>
<comment type="subunit">
    <text evidence="10">Monomer.</text>
</comment>
<dbReference type="NCBIfam" id="TIGR01515">
    <property type="entry name" value="branching_enzym"/>
    <property type="match status" value="1"/>
</dbReference>
<evidence type="ECO:0000259" key="12">
    <source>
        <dbReference type="SMART" id="SM00642"/>
    </source>
</evidence>
<gene>
    <name evidence="10" type="primary">glgB</name>
    <name evidence="13" type="ORF">A5892_17550</name>
</gene>
<dbReference type="PANTHER" id="PTHR43651:SF3">
    <property type="entry name" value="1,4-ALPHA-GLUCAN-BRANCHING ENZYME"/>
    <property type="match status" value="1"/>
</dbReference>
<dbReference type="Gene3D" id="2.60.40.1180">
    <property type="entry name" value="Golgi alpha-mannosidase II"/>
    <property type="match status" value="1"/>
</dbReference>
<comment type="pathway">
    <text evidence="3 10">Glycan biosynthesis; glycogen biosynthesis.</text>
</comment>
<evidence type="ECO:0000256" key="7">
    <source>
        <dbReference type="ARBA" id="ARBA00022679"/>
    </source>
</evidence>
<evidence type="ECO:0000256" key="6">
    <source>
        <dbReference type="ARBA" id="ARBA00022676"/>
    </source>
</evidence>
<evidence type="ECO:0000256" key="9">
    <source>
        <dbReference type="ARBA" id="ARBA00023277"/>
    </source>
</evidence>
<comment type="function">
    <text evidence="2 10">Catalyzes the formation of the alpha-1,6-glucosidic linkages in glycogen by scission of a 1,4-alpha-linked oligosaccharide from growing alpha-1,4-glucan chains and the subsequent attachment of the oligosaccharide to the alpha-1,6 position.</text>
</comment>
<keyword evidence="14" id="KW-1185">Reference proteome</keyword>
<dbReference type="InterPro" id="IPR044143">
    <property type="entry name" value="GlgB_N_E_set_prok"/>
</dbReference>
<dbReference type="Gene3D" id="2.60.40.10">
    <property type="entry name" value="Immunoglobulins"/>
    <property type="match status" value="1"/>
</dbReference>
<feature type="domain" description="Glycosyl hydrolase family 13 catalytic" evidence="12">
    <location>
        <begin position="264"/>
        <end position="611"/>
    </location>
</feature>
<dbReference type="FunFam" id="3.20.20.80:FF:000003">
    <property type="entry name" value="1,4-alpha-glucan branching enzyme GlgB"/>
    <property type="match status" value="1"/>
</dbReference>
<evidence type="ECO:0000256" key="1">
    <source>
        <dbReference type="ARBA" id="ARBA00000826"/>
    </source>
</evidence>
<dbReference type="InterPro" id="IPR054169">
    <property type="entry name" value="GlgB_N"/>
</dbReference>
<dbReference type="InterPro" id="IPR006407">
    <property type="entry name" value="GlgB"/>
</dbReference>
<dbReference type="CDD" id="cd11322">
    <property type="entry name" value="AmyAc_Glg_BE"/>
    <property type="match status" value="1"/>
</dbReference>
<dbReference type="SUPFAM" id="SSF81296">
    <property type="entry name" value="E set domains"/>
    <property type="match status" value="1"/>
</dbReference>
<dbReference type="InterPro" id="IPR004193">
    <property type="entry name" value="Glyco_hydro_13_N"/>
</dbReference>